<feature type="domain" description="URB1 C-terminal" evidence="3">
    <location>
        <begin position="1467"/>
        <end position="1655"/>
    </location>
</feature>
<dbReference type="HOGENOM" id="CLU_001185_0_0_1"/>
<feature type="compositionally biased region" description="Basic and acidic residues" evidence="1">
    <location>
        <begin position="323"/>
        <end position="334"/>
    </location>
</feature>
<dbReference type="PhylomeDB" id="T1ITS2"/>
<dbReference type="EMBL" id="JH431494">
    <property type="status" value="NOT_ANNOTATED_CDS"/>
    <property type="molecule type" value="Genomic_DNA"/>
</dbReference>
<dbReference type="InterPro" id="IPR032436">
    <property type="entry name" value="URB1_C"/>
</dbReference>
<name>T1ITS2_STRMM</name>
<reference evidence="4" key="2">
    <citation type="submission" date="2015-02" db="UniProtKB">
        <authorList>
            <consortium name="EnsemblMetazoa"/>
        </authorList>
    </citation>
    <scope>IDENTIFICATION</scope>
</reference>
<dbReference type="Pfam" id="PF11707">
    <property type="entry name" value="Npa1"/>
    <property type="match status" value="1"/>
</dbReference>
<dbReference type="InterPro" id="IPR021714">
    <property type="entry name" value="URB1_N"/>
</dbReference>
<evidence type="ECO:0000259" key="3">
    <source>
        <dbReference type="Pfam" id="PF16201"/>
    </source>
</evidence>
<dbReference type="PANTHER" id="PTHR13500">
    <property type="entry name" value="NUCLEOLAR PRERIBOSOMAL-ASSOCIATED PROTEIN 1"/>
    <property type="match status" value="1"/>
</dbReference>
<evidence type="ECO:0000313" key="5">
    <source>
        <dbReference type="Proteomes" id="UP000014500"/>
    </source>
</evidence>
<dbReference type="GO" id="GO:0000466">
    <property type="term" value="P:maturation of 5.8S rRNA from tricistronic rRNA transcript (SSU-rRNA, 5.8S rRNA, LSU-rRNA)"/>
    <property type="evidence" value="ECO:0007669"/>
    <property type="project" value="TreeGrafter"/>
</dbReference>
<dbReference type="OMA" id="DICLPEM"/>
<dbReference type="Pfam" id="PF16201">
    <property type="entry name" value="NopRA1"/>
    <property type="match status" value="1"/>
</dbReference>
<feature type="domain" description="URB1 N-terminal" evidence="2">
    <location>
        <begin position="116"/>
        <end position="436"/>
    </location>
</feature>
<organism evidence="4 5">
    <name type="scientific">Strigamia maritima</name>
    <name type="common">European centipede</name>
    <name type="synonym">Geophilus maritimus</name>
    <dbReference type="NCBI Taxonomy" id="126957"/>
    <lineage>
        <taxon>Eukaryota</taxon>
        <taxon>Metazoa</taxon>
        <taxon>Ecdysozoa</taxon>
        <taxon>Arthropoda</taxon>
        <taxon>Myriapoda</taxon>
        <taxon>Chilopoda</taxon>
        <taxon>Pleurostigmophora</taxon>
        <taxon>Geophilomorpha</taxon>
        <taxon>Linotaeniidae</taxon>
        <taxon>Strigamia</taxon>
    </lineage>
</organism>
<sequence length="2034" mass="233902">MVKRQNKTSLIIETMETEKDPSDELPTVVNGEDEANLGLLGKSFSITNWLNGLNEALYVDNTPSLHKFIAFAENFDNKVSKYDIVLDLLKTKDDAKTSPYKKLLNVLEKRKLSAEELGNLYRVLELILFRIVDDLPEYTFVGTDIVQHVCSNCMTNVYWLLGNKKAQLVKKTLKLLSVFVLFNPQAAGEVMTHFDFTQASVMKLQMRTDIKDEQSVRVCYIYFLLSFLFTDDDKIIFQLMEKAELFKQLFVYLIRDAAPVINQFLSTILDKVICNKAIPKTLKVRLVNGSTLFHIARLYTWNGQQAWSYKKKRGGGKFKKKQEKQDDVKDRENIDPIPDDQLTDEQKQVYDITNQFLLALCCSYQYGIIFHDYQLGAGKHVNFLVTQMLFSIKNPHKSSYVTNLFVQILSSAPDQLKFYTGSIKNIIQPRASNQWILIMNFLTRIYDAQNIGQFLTGVTTKTTTKEIVNLSSTILFPSIISRDVIRESLKNASIIVNGTMLHYLSHLVQRLSRFCAWLKDFGSHKLKCLDESDIPAIVEGVGKSAVGVLLETQVMDELWESMKQPSDEKTSRFVELDMILNIETTLKQLFPSMMINSQLDLMDILENTQDLSSVLTQNEVAELQLKIVELLVKTESKKLLSSPMVATLIDIILTGSFLNKSKAPALLIEMFIESNVFNSSDEIYIWCNNFFRGRKKSNIAKFFVAVIVQFLQMKLKNGGKQFKASAGTVSCMVEPAFKILSENETFANDIKLHKFLSNVLTNVYHAETDKKLIENILKKNKSLLPGSFQQYMHICSLNGGLTEFSEIEVPEGTWHSLILLMKYRKVKFLPFNEDAIIQNIKSLTEFDEQCLIYQILFYIDIVLNEQNPFKTEITEFLFKLLGYLVISPKDGAFQKGPCSIVFSHPAVKKCFLSSEFHSASNLVLELIMSVNKYFHEAEPFSWYCSQTMTFVVNLGSYEKEMNLQMKEVVAFILKHVTNVEVVRVFESLSENAFVKHSWLAKLLCLRICDIVSQDHLLRLSATSAEILLRQINNKLIALEVMKLIKAVPAYCYCFKPGALRSFLVDKKLHAVKVLGFALSQSGFLRKEFEDLCQDDDLNELNHKSTIKLLEVYLQSHKSLLKNLSTDQKSIIEKVSLVAESLEKRGILNMNTKTIDIYLDLIDLNVKDWESIEQTMKTEILEVEDDKDLERIQILCRLSNAKDFWNYLMKKCFKRVQDDLQLYLLKSLLLIQEKVKAFATKYSKLKWNELIQNVLLISLNEVEKSEFLEFMLEFIRKYNIYVEAEFISDMIFGHSNFFTIMLAHNVHYSKSKELLVDIIIELTKRDAKIIKSSNIPLLLASYNVTLSLIDQKILYLLHLYHLNGTNFDEYKPFLWGRMAINFYSVRKATDFAPSKMPAVEDVLQHFDKVKLTSTAMNFPTDLLLQPEINENINDSSRLDPRFLFPLLSTLLAPSSFLNCLKFLDCKILPVIFASLSSNCSEMRKTGYYTLMLFNEHLDKAKYNNKGIWLHLLSALKNGIETENRKIPNVLSVYLAKVTPALHSFEDPLHKIVANFLLLKSDLNMNNIPDFMHLFSSSYLEHGKHREWILNLLIDGVKDISDYFLCEHKFVTKIVFSFCDSAVCKQESIVQILILLSVFADIPTATRRLVTLGGVLPYLHRILVKHGSTNSIILTCAICFLNKLWFSMTKAKKYDALTQESEPIDADQASDYRVHLVNMFSSAIEFHLVCNACMDLIAANPRLHDWEVLTSTLASIYDHISSRSDMKFYASTIASTEQIEKVLCIHKIVMEKNRTSIEDLNILDPRFSSVVSASNKLAVEKILLQFCLWSMENDSFRTDVTAFYQACFSVIEYILTSSYCKETAQYQMEFLKFIEKLFSIETHEGELIARQMLKRTTQNDNILSGLLQCYSYHNPYSKETISITLLTQLNITMRTVLMEIRHDLTQWFIKSKEEDRLMWAKAVDCYNAISHHKSAVTVSTQCLLSILACEFLLRKTTPHLFDSLARTSGLFRKLRKRSLEKNEIENDSKAKHKKRC</sequence>
<evidence type="ECO:0000256" key="1">
    <source>
        <dbReference type="SAM" id="MobiDB-lite"/>
    </source>
</evidence>
<reference evidence="5" key="1">
    <citation type="submission" date="2011-05" db="EMBL/GenBank/DDBJ databases">
        <authorList>
            <person name="Richards S.R."/>
            <person name="Qu J."/>
            <person name="Jiang H."/>
            <person name="Jhangiani S.N."/>
            <person name="Agravi P."/>
            <person name="Goodspeed R."/>
            <person name="Gross S."/>
            <person name="Mandapat C."/>
            <person name="Jackson L."/>
            <person name="Mathew T."/>
            <person name="Pu L."/>
            <person name="Thornton R."/>
            <person name="Saada N."/>
            <person name="Wilczek-Boney K.B."/>
            <person name="Lee S."/>
            <person name="Kovar C."/>
            <person name="Wu Y."/>
            <person name="Scherer S.E."/>
            <person name="Worley K.C."/>
            <person name="Muzny D.M."/>
            <person name="Gibbs R."/>
        </authorList>
    </citation>
    <scope>NUCLEOTIDE SEQUENCE</scope>
    <source>
        <strain evidence="5">Brora</strain>
    </source>
</reference>
<dbReference type="GO" id="GO:0000463">
    <property type="term" value="P:maturation of LSU-rRNA from tricistronic rRNA transcript (SSU-rRNA, 5.8S rRNA, LSU-rRNA)"/>
    <property type="evidence" value="ECO:0007669"/>
    <property type="project" value="TreeGrafter"/>
</dbReference>
<evidence type="ECO:0000259" key="2">
    <source>
        <dbReference type="Pfam" id="PF11707"/>
    </source>
</evidence>
<dbReference type="Proteomes" id="UP000014500">
    <property type="component" value="Unassembled WGS sequence"/>
</dbReference>
<evidence type="ECO:0008006" key="6">
    <source>
        <dbReference type="Google" id="ProtNLM"/>
    </source>
</evidence>
<dbReference type="PANTHER" id="PTHR13500:SF0">
    <property type="entry name" value="NUCLEOLAR PRE-RIBOSOMAL-ASSOCIATED PROTEIN 1"/>
    <property type="match status" value="1"/>
</dbReference>
<dbReference type="InterPro" id="IPR039844">
    <property type="entry name" value="URB1"/>
</dbReference>
<dbReference type="eggNOG" id="KOG1791">
    <property type="taxonomic scope" value="Eukaryota"/>
</dbReference>
<accession>T1ITS2</accession>
<dbReference type="GO" id="GO:0005730">
    <property type="term" value="C:nucleolus"/>
    <property type="evidence" value="ECO:0007669"/>
    <property type="project" value="TreeGrafter"/>
</dbReference>
<dbReference type="STRING" id="126957.T1ITS2"/>
<evidence type="ECO:0000313" key="4">
    <source>
        <dbReference type="EnsemblMetazoa" id="SMAR004528-PA"/>
    </source>
</evidence>
<dbReference type="EnsemblMetazoa" id="SMAR004528-RA">
    <property type="protein sequence ID" value="SMAR004528-PA"/>
    <property type="gene ID" value="SMAR004528"/>
</dbReference>
<proteinExistence type="predicted"/>
<feature type="region of interest" description="Disordered" evidence="1">
    <location>
        <begin position="317"/>
        <end position="340"/>
    </location>
</feature>
<protein>
    <recommendedName>
        <fullName evidence="6">Nucleolar pre-ribosomal-associated protein 1 C-terminal domain-containing protein</fullName>
    </recommendedName>
</protein>
<keyword evidence="5" id="KW-1185">Reference proteome</keyword>